<feature type="domain" description="TaqI-like C-terminal specificity" evidence="5">
    <location>
        <begin position="161"/>
        <end position="277"/>
    </location>
</feature>
<dbReference type="GO" id="GO:0009007">
    <property type="term" value="F:site-specific DNA-methyltransferase (adenine-specific) activity"/>
    <property type="evidence" value="ECO:0007669"/>
    <property type="project" value="UniProtKB-EC"/>
</dbReference>
<dbReference type="EC" id="2.1.1.72" evidence="1"/>
<dbReference type="Pfam" id="PF12950">
    <property type="entry name" value="TaqI_C"/>
    <property type="match status" value="1"/>
</dbReference>
<keyword evidence="2" id="KW-0489">Methyltransferase</keyword>
<dbReference type="PANTHER" id="PTHR33841:SF1">
    <property type="entry name" value="DNA METHYLTRANSFERASE A"/>
    <property type="match status" value="1"/>
</dbReference>
<evidence type="ECO:0000256" key="2">
    <source>
        <dbReference type="ARBA" id="ARBA00022603"/>
    </source>
</evidence>
<dbReference type="InterPro" id="IPR025931">
    <property type="entry name" value="TaqI_C"/>
</dbReference>
<evidence type="ECO:0000259" key="5">
    <source>
        <dbReference type="Pfam" id="PF12950"/>
    </source>
</evidence>
<dbReference type="GO" id="GO:0032259">
    <property type="term" value="P:methylation"/>
    <property type="evidence" value="ECO:0007669"/>
    <property type="project" value="UniProtKB-KW"/>
</dbReference>
<accession>A0A645B4E4</accession>
<dbReference type="Gene3D" id="3.90.220.10">
    <property type="entry name" value="Adenine-n6-DNA-methyltransferase Taqi, Chain A, domain 2"/>
    <property type="match status" value="1"/>
</dbReference>
<evidence type="ECO:0000313" key="6">
    <source>
        <dbReference type="EMBL" id="MPM60299.1"/>
    </source>
</evidence>
<evidence type="ECO:0000256" key="3">
    <source>
        <dbReference type="ARBA" id="ARBA00022679"/>
    </source>
</evidence>
<protein>
    <recommendedName>
        <fullName evidence="1">site-specific DNA-methyltransferase (adenine-specific)</fullName>
        <ecNumber evidence="1">2.1.1.72</ecNumber>
    </recommendedName>
</protein>
<proteinExistence type="predicted"/>
<dbReference type="PANTHER" id="PTHR33841">
    <property type="entry name" value="DNA METHYLTRANSFERASE YEEA-RELATED"/>
    <property type="match status" value="1"/>
</dbReference>
<comment type="caution">
    <text evidence="6">The sequence shown here is derived from an EMBL/GenBank/DDBJ whole genome shotgun (WGS) entry which is preliminary data.</text>
</comment>
<dbReference type="InterPro" id="IPR023135">
    <property type="entry name" value="N6_DNA_MeTrfase_TaqI_C"/>
</dbReference>
<organism evidence="6">
    <name type="scientific">bioreactor metagenome</name>
    <dbReference type="NCBI Taxonomy" id="1076179"/>
    <lineage>
        <taxon>unclassified sequences</taxon>
        <taxon>metagenomes</taxon>
        <taxon>ecological metagenomes</taxon>
    </lineage>
</organism>
<evidence type="ECO:0000256" key="4">
    <source>
        <dbReference type="ARBA" id="ARBA00047942"/>
    </source>
</evidence>
<name>A0A645B4E4_9ZZZZ</name>
<dbReference type="Gene3D" id="3.40.50.150">
    <property type="entry name" value="Vaccinia Virus protein VP39"/>
    <property type="match status" value="1"/>
</dbReference>
<sequence length="359" mass="41339">MLSTGGKLGFIVPDSFLLGRYYSKIREYILENSQIDLIAHIAEPVFKKAATGYLTICVFTKQSNRAINEASLINIYQLHEAEINNDMPPQCQYQQSYFTSMPHKRFRIFFSEQAKQLVDRLDEMGAALKNFASGHTGIRALSGQSDIISATPLSPTWQRGIISGSQVHRYNLEYHGHWLDIDPMKLYKGGWNDRIIKQRKILIRQTGYHITCSIDNYGYYHLNNIHSFVINQQGLTLDYLLLLLNSRLISFYYHIISMEYGRSMAQIDIETLELLPIVVEKQINLQAPNLVELMETCVRESLDEGFGVSKKVTAFDEYLNQLVYRIYNLSDADIKFIENYEAKLTKSSSKKVNTKNVFL</sequence>
<dbReference type="SUPFAM" id="SSF53335">
    <property type="entry name" value="S-adenosyl-L-methionine-dependent methyltransferases"/>
    <property type="match status" value="1"/>
</dbReference>
<dbReference type="InterPro" id="IPR029063">
    <property type="entry name" value="SAM-dependent_MTases_sf"/>
</dbReference>
<dbReference type="SUPFAM" id="SSF116734">
    <property type="entry name" value="DNA methylase specificity domain"/>
    <property type="match status" value="1"/>
</dbReference>
<keyword evidence="3" id="KW-0808">Transferase</keyword>
<reference evidence="6" key="1">
    <citation type="submission" date="2019-08" db="EMBL/GenBank/DDBJ databases">
        <authorList>
            <person name="Kucharzyk K."/>
            <person name="Murdoch R.W."/>
            <person name="Higgins S."/>
            <person name="Loffler F."/>
        </authorList>
    </citation>
    <scope>NUCLEOTIDE SEQUENCE</scope>
</reference>
<evidence type="ECO:0000256" key="1">
    <source>
        <dbReference type="ARBA" id="ARBA00011900"/>
    </source>
</evidence>
<gene>
    <name evidence="6" type="ORF">SDC9_107150</name>
</gene>
<dbReference type="InterPro" id="IPR050953">
    <property type="entry name" value="N4_N6_ade-DNA_methylase"/>
</dbReference>
<dbReference type="EMBL" id="VSSQ01017727">
    <property type="protein sequence ID" value="MPM60299.1"/>
    <property type="molecule type" value="Genomic_DNA"/>
</dbReference>
<comment type="catalytic activity">
    <reaction evidence="4">
        <text>a 2'-deoxyadenosine in DNA + S-adenosyl-L-methionine = an N(6)-methyl-2'-deoxyadenosine in DNA + S-adenosyl-L-homocysteine + H(+)</text>
        <dbReference type="Rhea" id="RHEA:15197"/>
        <dbReference type="Rhea" id="RHEA-COMP:12418"/>
        <dbReference type="Rhea" id="RHEA-COMP:12419"/>
        <dbReference type="ChEBI" id="CHEBI:15378"/>
        <dbReference type="ChEBI" id="CHEBI:57856"/>
        <dbReference type="ChEBI" id="CHEBI:59789"/>
        <dbReference type="ChEBI" id="CHEBI:90615"/>
        <dbReference type="ChEBI" id="CHEBI:90616"/>
        <dbReference type="EC" id="2.1.1.72"/>
    </reaction>
</comment>
<dbReference type="AlphaFoldDB" id="A0A645B4E4"/>